<accession>A0A2K1QFI4</accession>
<comment type="caution">
    <text evidence="2">The sequence shown here is derived from an EMBL/GenBank/DDBJ whole genome shotgun (WGS) entry which is preliminary data.</text>
</comment>
<dbReference type="AlphaFoldDB" id="A0A2K1QFI4"/>
<dbReference type="OrthoDB" id="4314040at2759"/>
<dbReference type="InterPro" id="IPR053178">
    <property type="entry name" value="Osmoadaptation_assoc"/>
</dbReference>
<dbReference type="STRING" id="2082308.A0A2K1QFI4"/>
<name>A0A2K1QFI4_9PEZI</name>
<evidence type="ECO:0000256" key="1">
    <source>
        <dbReference type="SAM" id="MobiDB-lite"/>
    </source>
</evidence>
<dbReference type="EMBL" id="NKHZ01000089">
    <property type="protein sequence ID" value="PNS13838.1"/>
    <property type="molecule type" value="Genomic_DNA"/>
</dbReference>
<dbReference type="PANTHER" id="PTHR38111:SF6">
    <property type="entry name" value="FINGER DOMAIN PROTEIN, PUTATIVE (AFU_ORTHOLOGUE AFUA_8G01940)-RELATED"/>
    <property type="match status" value="1"/>
</dbReference>
<keyword evidence="3" id="KW-1185">Reference proteome</keyword>
<evidence type="ECO:0000313" key="3">
    <source>
        <dbReference type="Proteomes" id="UP000243797"/>
    </source>
</evidence>
<evidence type="ECO:0000313" key="2">
    <source>
        <dbReference type="EMBL" id="PNS13838.1"/>
    </source>
</evidence>
<feature type="region of interest" description="Disordered" evidence="1">
    <location>
        <begin position="464"/>
        <end position="500"/>
    </location>
</feature>
<dbReference type="PANTHER" id="PTHR38111">
    <property type="entry name" value="ZN(2)-C6 FUNGAL-TYPE DOMAIN-CONTAINING PROTEIN-RELATED"/>
    <property type="match status" value="1"/>
</dbReference>
<proteinExistence type="predicted"/>
<dbReference type="InParanoid" id="A0A2K1QFI4"/>
<sequence>MKMLALMHTIFQQDRPRSQSLQQDPLGMLDQHPVFDLPLESQDAGRQWTVIRKEASPSFGRVPSNTLSRIISRFASNLDSDKNSNFQLPWNFGPFLEDVPRRLGRNAALDASAEAVMAAYVAFRTRGGGDPDRNDALCLNSYGRAVNALRACLNDDRASSSETLCSTLMLLIVETLSGLDKGKILSHAGGAAGILKARGAVKSKNEFEDKILLSLRGPVIMHALFTQEPIFTNREWEALVINPMEGHGVDGRVLRVAALLPNLLLNTRSAFAQSRIDYVKLIDVHGHLRELHTAHALSRREVVARFEEIDTREASTSALPVQTMIFHSHYARQVAVTLAYEIMLCLLLSTICSAPPPPHLMDSDGFPWSPTVDPFIYLDQVGASSKYLSDLGDRVTAHRPLGTIYMTFVLRVAHVAAPTETAKARIIAQLHDFASDMGVPTAKIDSELQQLGEYLTLRDVRGWRPGKVHPEEAPTGSSNGRYQDPGGYRESAKVVPEASS</sequence>
<reference evidence="2 3" key="1">
    <citation type="submission" date="2017-06" db="EMBL/GenBank/DDBJ databases">
        <title>Draft genome sequence of a variant of Elsinoe murrayae.</title>
        <authorList>
            <person name="Cheng Q."/>
        </authorList>
    </citation>
    <scope>NUCLEOTIDE SEQUENCE [LARGE SCALE GENOMIC DNA]</scope>
    <source>
        <strain evidence="2 3">CQ-2017a</strain>
    </source>
</reference>
<gene>
    <name evidence="2" type="ORF">CAC42_1329</name>
</gene>
<organism evidence="2 3">
    <name type="scientific">Sphaceloma murrayae</name>
    <dbReference type="NCBI Taxonomy" id="2082308"/>
    <lineage>
        <taxon>Eukaryota</taxon>
        <taxon>Fungi</taxon>
        <taxon>Dikarya</taxon>
        <taxon>Ascomycota</taxon>
        <taxon>Pezizomycotina</taxon>
        <taxon>Dothideomycetes</taxon>
        <taxon>Dothideomycetidae</taxon>
        <taxon>Myriangiales</taxon>
        <taxon>Elsinoaceae</taxon>
        <taxon>Sphaceloma</taxon>
    </lineage>
</organism>
<dbReference type="Proteomes" id="UP000243797">
    <property type="component" value="Unassembled WGS sequence"/>
</dbReference>
<protein>
    <submittedName>
        <fullName evidence="2">Uncharacterized protein</fullName>
    </submittedName>
</protein>